<reference evidence="2" key="1">
    <citation type="submission" date="2020-10" db="EMBL/GenBank/DDBJ databases">
        <title>Connecting structure to function with the recovery of over 1000 high-quality activated sludge metagenome-assembled genomes encoding full-length rRNA genes using long-read sequencing.</title>
        <authorList>
            <person name="Singleton C.M."/>
            <person name="Petriglieri F."/>
            <person name="Kristensen J.M."/>
            <person name="Kirkegaard R.H."/>
            <person name="Michaelsen T.Y."/>
            <person name="Andersen M.H."/>
            <person name="Karst S.M."/>
            <person name="Dueholm M.S."/>
            <person name="Nielsen P.H."/>
            <person name="Albertsen M."/>
        </authorList>
    </citation>
    <scope>NUCLEOTIDE SEQUENCE</scope>
    <source>
        <strain evidence="2">Bjer_18-Q3-R1-45_BAT3C.347</strain>
    </source>
</reference>
<feature type="domain" description="RES" evidence="1">
    <location>
        <begin position="23"/>
        <end position="159"/>
    </location>
</feature>
<comment type="caution">
    <text evidence="2">The sequence shown here is derived from an EMBL/GenBank/DDBJ whole genome shotgun (WGS) entry which is preliminary data.</text>
</comment>
<name>A0A9D7HND7_9PROT</name>
<evidence type="ECO:0000313" key="3">
    <source>
        <dbReference type="Proteomes" id="UP000807785"/>
    </source>
</evidence>
<sequence length="173" mass="19312">MILTELGPLTAYRMHTPRWATAPTSGAGAAAQGGRANRPGTLALYVALEPETAVREYQQLSPLMPPGTLVSYTVRIDPVADFRAGYDTEHWSDLWEEFHCDWRELWFNRRVEPPSWVLADEALAAGAKGIVFPSRLAPDGLNLVIYNDLLTADDTLQVYDPTEALPKNQDSWR</sequence>
<dbReference type="InterPro" id="IPR014914">
    <property type="entry name" value="RES_dom"/>
</dbReference>
<dbReference type="EMBL" id="JADJEV010000004">
    <property type="protein sequence ID" value="MBK6974678.1"/>
    <property type="molecule type" value="Genomic_DNA"/>
</dbReference>
<organism evidence="2 3">
    <name type="scientific">Candidatus Methylophosphatis roskildensis</name>
    <dbReference type="NCBI Taxonomy" id="2899263"/>
    <lineage>
        <taxon>Bacteria</taxon>
        <taxon>Pseudomonadati</taxon>
        <taxon>Pseudomonadota</taxon>
        <taxon>Betaproteobacteria</taxon>
        <taxon>Nitrosomonadales</taxon>
        <taxon>Sterolibacteriaceae</taxon>
        <taxon>Candidatus Methylophosphatis</taxon>
    </lineage>
</organism>
<evidence type="ECO:0000313" key="2">
    <source>
        <dbReference type="EMBL" id="MBK6974678.1"/>
    </source>
</evidence>
<evidence type="ECO:0000259" key="1">
    <source>
        <dbReference type="SMART" id="SM00953"/>
    </source>
</evidence>
<proteinExistence type="predicted"/>
<gene>
    <name evidence="2" type="ORF">IPH26_17665</name>
</gene>
<accession>A0A9D7HND7</accession>
<dbReference type="SMART" id="SM00953">
    <property type="entry name" value="RES"/>
    <property type="match status" value="1"/>
</dbReference>
<dbReference type="Proteomes" id="UP000807785">
    <property type="component" value="Unassembled WGS sequence"/>
</dbReference>
<protein>
    <submittedName>
        <fullName evidence="2">RES family NAD+ phosphorylase</fullName>
    </submittedName>
</protein>
<dbReference type="Pfam" id="PF08808">
    <property type="entry name" value="RES"/>
    <property type="match status" value="1"/>
</dbReference>
<dbReference type="AlphaFoldDB" id="A0A9D7HND7"/>